<name>A0ABW4A240_9ACTN</name>
<gene>
    <name evidence="2" type="ORF">ACFQ5G_05080</name>
</gene>
<keyword evidence="3" id="KW-1185">Reference proteome</keyword>
<reference evidence="3" key="1">
    <citation type="journal article" date="2019" name="Int. J. Syst. Evol. Microbiol.">
        <title>The Global Catalogue of Microorganisms (GCM) 10K type strain sequencing project: providing services to taxonomists for standard genome sequencing and annotation.</title>
        <authorList>
            <consortium name="The Broad Institute Genomics Platform"/>
            <consortium name="The Broad Institute Genome Sequencing Center for Infectious Disease"/>
            <person name="Wu L."/>
            <person name="Ma J."/>
        </authorList>
    </citation>
    <scope>NUCLEOTIDE SEQUENCE [LARGE SCALE GENOMIC DNA]</scope>
    <source>
        <strain evidence="3">CCM 7526</strain>
    </source>
</reference>
<dbReference type="EMBL" id="JBHTMK010000005">
    <property type="protein sequence ID" value="MFD1364717.1"/>
    <property type="molecule type" value="Genomic_DNA"/>
</dbReference>
<dbReference type="RefSeq" id="WP_317791448.1">
    <property type="nucleotide sequence ID" value="NZ_AP028461.1"/>
</dbReference>
<organism evidence="2 3">
    <name type="scientific">Actinoplanes sichuanensis</name>
    <dbReference type="NCBI Taxonomy" id="512349"/>
    <lineage>
        <taxon>Bacteria</taxon>
        <taxon>Bacillati</taxon>
        <taxon>Actinomycetota</taxon>
        <taxon>Actinomycetes</taxon>
        <taxon>Micromonosporales</taxon>
        <taxon>Micromonosporaceae</taxon>
        <taxon>Actinoplanes</taxon>
    </lineage>
</organism>
<proteinExistence type="predicted"/>
<dbReference type="Proteomes" id="UP001597183">
    <property type="component" value="Unassembled WGS sequence"/>
</dbReference>
<evidence type="ECO:0000313" key="3">
    <source>
        <dbReference type="Proteomes" id="UP001597183"/>
    </source>
</evidence>
<evidence type="ECO:0000256" key="1">
    <source>
        <dbReference type="SAM" id="MobiDB-lite"/>
    </source>
</evidence>
<evidence type="ECO:0000313" key="2">
    <source>
        <dbReference type="EMBL" id="MFD1364717.1"/>
    </source>
</evidence>
<accession>A0ABW4A240</accession>
<feature type="region of interest" description="Disordered" evidence="1">
    <location>
        <begin position="217"/>
        <end position="270"/>
    </location>
</feature>
<comment type="caution">
    <text evidence="2">The sequence shown here is derived from an EMBL/GenBank/DDBJ whole genome shotgun (WGS) entry which is preliminary data.</text>
</comment>
<protein>
    <recommendedName>
        <fullName evidence="4">Guanylate cyclase domain-containing protein</fullName>
    </recommendedName>
</protein>
<evidence type="ECO:0008006" key="4">
    <source>
        <dbReference type="Google" id="ProtNLM"/>
    </source>
</evidence>
<sequence>MTTETGTPFVTSEDLPPYRAVLAVDAKDYTKTPGRLHQSISGLIPQLVRDAFDAIGRADLWDQPSFFGSTGDGFAIGLPTRVLPYLLHPLLPELQRMLSAHNHERRASEPQIRLRVSLNVGPVKEHENPYLGGNGVARNDTHRLLDSKPVRAILAAASPQVTFVAAIISDRVYGDVVAQGYAGVHPDHLIEVPAVVEGKQFQQRAWLYVPQPSGNLLSLPDLTPPPSTPSGTGTAPARQPGPGTVVHAPDNSGQVAATVHGGMHQGSRDR</sequence>